<gene>
    <name evidence="2" type="ORF">Q604_UNBC14058G0002</name>
</gene>
<name>W1XRH3_9ZZZZ</name>
<dbReference type="AlphaFoldDB" id="W1XRH3"/>
<protein>
    <submittedName>
        <fullName evidence="2">Uncharacterized protein</fullName>
    </submittedName>
</protein>
<accession>W1XRH3</accession>
<feature type="compositionally biased region" description="Basic residues" evidence="1">
    <location>
        <begin position="33"/>
        <end position="42"/>
    </location>
</feature>
<evidence type="ECO:0000313" key="2">
    <source>
        <dbReference type="EMBL" id="ETJ31449.1"/>
    </source>
</evidence>
<dbReference type="EMBL" id="AZMM01014058">
    <property type="protein sequence ID" value="ETJ31449.1"/>
    <property type="molecule type" value="Genomic_DNA"/>
</dbReference>
<evidence type="ECO:0000256" key="1">
    <source>
        <dbReference type="SAM" id="MobiDB-lite"/>
    </source>
</evidence>
<feature type="non-terminal residue" evidence="2">
    <location>
        <position position="1"/>
    </location>
</feature>
<sequence length="42" mass="4949">CHHHAALDRTRSAEAFYRLPDNQNGNYHEGYGIHKRRERGQS</sequence>
<feature type="region of interest" description="Disordered" evidence="1">
    <location>
        <begin position="17"/>
        <end position="42"/>
    </location>
</feature>
<proteinExistence type="predicted"/>
<comment type="caution">
    <text evidence="2">The sequence shown here is derived from an EMBL/GenBank/DDBJ whole genome shotgun (WGS) entry which is preliminary data.</text>
</comment>
<organism evidence="2">
    <name type="scientific">human gut metagenome</name>
    <dbReference type="NCBI Taxonomy" id="408170"/>
    <lineage>
        <taxon>unclassified sequences</taxon>
        <taxon>metagenomes</taxon>
        <taxon>organismal metagenomes</taxon>
    </lineage>
</organism>
<reference evidence="2" key="1">
    <citation type="submission" date="2013-12" db="EMBL/GenBank/DDBJ databases">
        <title>A Varibaculum cambriense genome reconstructed from a premature infant gut community with otherwise low bacterial novelty that shifts toward anaerobic metabolism during the third week of life.</title>
        <authorList>
            <person name="Brown C.T."/>
            <person name="Sharon I."/>
            <person name="Thomas B.C."/>
            <person name="Castelle C.J."/>
            <person name="Morowitz M.J."/>
            <person name="Banfield J.F."/>
        </authorList>
    </citation>
    <scope>NUCLEOTIDE SEQUENCE</scope>
</reference>